<keyword evidence="3" id="KW-1185">Reference proteome</keyword>
<evidence type="ECO:0000313" key="3">
    <source>
        <dbReference type="Proteomes" id="UP000007306"/>
    </source>
</evidence>
<proteinExistence type="predicted"/>
<dbReference type="Proteomes" id="UP000007306">
    <property type="component" value="Chromosome 4"/>
</dbReference>
<organism evidence="2 3">
    <name type="scientific">Oryza glaberrima</name>
    <name type="common">African rice</name>
    <dbReference type="NCBI Taxonomy" id="4538"/>
    <lineage>
        <taxon>Eukaryota</taxon>
        <taxon>Viridiplantae</taxon>
        <taxon>Streptophyta</taxon>
        <taxon>Embryophyta</taxon>
        <taxon>Tracheophyta</taxon>
        <taxon>Spermatophyta</taxon>
        <taxon>Magnoliopsida</taxon>
        <taxon>Liliopsida</taxon>
        <taxon>Poales</taxon>
        <taxon>Poaceae</taxon>
        <taxon>BOP clade</taxon>
        <taxon>Oryzoideae</taxon>
        <taxon>Oryzeae</taxon>
        <taxon>Oryzinae</taxon>
        <taxon>Oryza</taxon>
    </lineage>
</organism>
<evidence type="ECO:0000313" key="2">
    <source>
        <dbReference type="EnsemblPlants" id="ORGLA04G0238400.1"/>
    </source>
</evidence>
<dbReference type="AlphaFoldDB" id="I1PQB5"/>
<dbReference type="HOGENOM" id="CLU_761596_0_0_1"/>
<dbReference type="EnsemblPlants" id="ORGLA04G0238400.1">
    <property type="protein sequence ID" value="ORGLA04G0238400.1"/>
    <property type="gene ID" value="ORGLA04G0238400"/>
</dbReference>
<reference evidence="2 3" key="2">
    <citation type="submission" date="2018-04" db="EMBL/GenBank/DDBJ databases">
        <title>OglaRS2 (Oryza glaberrima Reference Sequence Version 2).</title>
        <authorList>
            <person name="Zhang J."/>
            <person name="Kudrna D."/>
            <person name="Lee S."/>
            <person name="Talag J."/>
            <person name="Rajasekar S."/>
            <person name="Wing R.A."/>
        </authorList>
    </citation>
    <scope>NUCLEOTIDE SEQUENCE [LARGE SCALE GENOMIC DNA]</scope>
    <source>
        <strain evidence="2 3">cv. IRGC 96717</strain>
    </source>
</reference>
<name>I1PQB5_ORYGL</name>
<sequence length="364" mass="37467">MVATAALCFTVDGDARTFGHCTVATRIASGVGVMSQVQGVESNWSRIQTERGMKSDGLPTKHQLAAGAGELGSGAVAGCGRSGRRASPAAERRLWAEQPRAVAAVIVGSPPSSSPWARLHGAAVRRHRPGIAVAVHRWVEVPADDAPQSLALLLCRGSGSGGGGSVAGLIPWSSRTPSSRSCSRSVSTLDVSSASWTVVGAGAVTLVVFADFAVALDVVAHTHIRWWRSADAGGAAEGERGGGAAAGERDGGQSSGGRARRSGRQWMGRGAPPCSAATTAVPSRVADDARRGTTSGRRGRGRGRDCLLVAGRLPLPPKLAGRCSATALALRYTVRGLLALHCSARRRARTFRCSVATLALRYAA</sequence>
<accession>I1PQB5</accession>
<protein>
    <submittedName>
        <fullName evidence="2">Uncharacterized protein</fullName>
    </submittedName>
</protein>
<feature type="region of interest" description="Disordered" evidence="1">
    <location>
        <begin position="233"/>
        <end position="300"/>
    </location>
</feature>
<reference evidence="2" key="1">
    <citation type="submission" date="2015-06" db="UniProtKB">
        <authorList>
            <consortium name="EnsemblPlants"/>
        </authorList>
    </citation>
    <scope>IDENTIFICATION</scope>
</reference>
<evidence type="ECO:0000256" key="1">
    <source>
        <dbReference type="SAM" id="MobiDB-lite"/>
    </source>
</evidence>
<dbReference type="Gramene" id="ORGLA04G0238400.1">
    <property type="protein sequence ID" value="ORGLA04G0238400.1"/>
    <property type="gene ID" value="ORGLA04G0238400"/>
</dbReference>